<dbReference type="InterPro" id="IPR002401">
    <property type="entry name" value="Cyt_P450_E_grp-I"/>
</dbReference>
<dbReference type="RefSeq" id="XP_005186758.4">
    <property type="nucleotide sequence ID" value="XM_005186701.4"/>
</dbReference>
<dbReference type="GO" id="GO:0046701">
    <property type="term" value="P:insecticide catabolic process"/>
    <property type="evidence" value="ECO:0007669"/>
    <property type="project" value="TreeGrafter"/>
</dbReference>
<keyword evidence="8" id="KW-0492">Microsome</keyword>
<dbReference type="InterPro" id="IPR050476">
    <property type="entry name" value="Insect_CytP450_Detox"/>
</dbReference>
<dbReference type="Gene3D" id="1.10.630.10">
    <property type="entry name" value="Cytochrome P450"/>
    <property type="match status" value="1"/>
</dbReference>
<evidence type="ECO:0000256" key="5">
    <source>
        <dbReference type="ARBA" id="ARBA00022617"/>
    </source>
</evidence>
<keyword evidence="12" id="KW-0472">Membrane</keyword>
<evidence type="ECO:0000256" key="10">
    <source>
        <dbReference type="ARBA" id="ARBA00023004"/>
    </source>
</evidence>
<keyword evidence="15" id="KW-0732">Signal</keyword>
<keyword evidence="5 13" id="KW-0349">Heme</keyword>
<evidence type="ECO:0000256" key="15">
    <source>
        <dbReference type="SAM" id="SignalP"/>
    </source>
</evidence>
<dbReference type="PRINTS" id="PR00385">
    <property type="entry name" value="P450"/>
</dbReference>
<dbReference type="InterPro" id="IPR017972">
    <property type="entry name" value="Cyt_P450_CS"/>
</dbReference>
<keyword evidence="10 13" id="KW-0408">Iron</keyword>
<evidence type="ECO:0000256" key="7">
    <source>
        <dbReference type="ARBA" id="ARBA00022824"/>
    </source>
</evidence>
<feature type="signal peptide" evidence="15">
    <location>
        <begin position="1"/>
        <end position="19"/>
    </location>
</feature>
<dbReference type="GO" id="GO:0016705">
    <property type="term" value="F:oxidoreductase activity, acting on paired donors, with incorporation or reduction of molecular oxygen"/>
    <property type="evidence" value="ECO:0007669"/>
    <property type="project" value="InterPro"/>
</dbReference>
<dbReference type="GO" id="GO:0004497">
    <property type="term" value="F:monooxygenase activity"/>
    <property type="evidence" value="ECO:0007669"/>
    <property type="project" value="UniProtKB-KW"/>
</dbReference>
<gene>
    <name evidence="17" type="primary">LOC101901592</name>
</gene>
<dbReference type="AlphaFoldDB" id="A0A9J7CWT1"/>
<dbReference type="PRINTS" id="PR00463">
    <property type="entry name" value="EP450I"/>
</dbReference>
<dbReference type="SUPFAM" id="SSF48264">
    <property type="entry name" value="Cytochrome P450"/>
    <property type="match status" value="1"/>
</dbReference>
<accession>A0A9J7CWT1</accession>
<evidence type="ECO:0000256" key="11">
    <source>
        <dbReference type="ARBA" id="ARBA00023033"/>
    </source>
</evidence>
<dbReference type="InterPro" id="IPR036396">
    <property type="entry name" value="Cyt_P450_sf"/>
</dbReference>
<dbReference type="PANTHER" id="PTHR24292:SF45">
    <property type="entry name" value="CYTOCHROME P450 6G1-RELATED"/>
    <property type="match status" value="1"/>
</dbReference>
<evidence type="ECO:0000256" key="14">
    <source>
        <dbReference type="RuleBase" id="RU000461"/>
    </source>
</evidence>
<evidence type="ECO:0000256" key="6">
    <source>
        <dbReference type="ARBA" id="ARBA00022723"/>
    </source>
</evidence>
<keyword evidence="9 14" id="KW-0560">Oxidoreductase</keyword>
<comment type="cofactor">
    <cofactor evidence="1 13">
        <name>heme</name>
        <dbReference type="ChEBI" id="CHEBI:30413"/>
    </cofactor>
</comment>
<evidence type="ECO:0000256" key="2">
    <source>
        <dbReference type="ARBA" id="ARBA00004174"/>
    </source>
</evidence>
<evidence type="ECO:0000256" key="13">
    <source>
        <dbReference type="PIRSR" id="PIRSR602401-1"/>
    </source>
</evidence>
<dbReference type="OrthoDB" id="2789670at2759"/>
<comment type="subcellular location">
    <subcellularLocation>
        <location evidence="3">Endoplasmic reticulum membrane</location>
        <topology evidence="3">Peripheral membrane protein</topology>
    </subcellularLocation>
    <subcellularLocation>
        <location evidence="2">Microsome membrane</location>
        <topology evidence="2">Peripheral membrane protein</topology>
    </subcellularLocation>
</comment>
<feature type="chain" id="PRO_5046136488" evidence="15">
    <location>
        <begin position="20"/>
        <end position="507"/>
    </location>
</feature>
<proteinExistence type="inferred from homology"/>
<dbReference type="InterPro" id="IPR001128">
    <property type="entry name" value="Cyt_P450"/>
</dbReference>
<dbReference type="GO" id="GO:0020037">
    <property type="term" value="F:heme binding"/>
    <property type="evidence" value="ECO:0007669"/>
    <property type="project" value="InterPro"/>
</dbReference>
<dbReference type="GO" id="GO:0005506">
    <property type="term" value="F:iron ion binding"/>
    <property type="evidence" value="ECO:0007669"/>
    <property type="project" value="InterPro"/>
</dbReference>
<dbReference type="VEuPathDB" id="VectorBase:MDOMA2_008817"/>
<dbReference type="Proteomes" id="UP001652621">
    <property type="component" value="Unplaced"/>
</dbReference>
<dbReference type="PANTHER" id="PTHR24292">
    <property type="entry name" value="CYTOCHROME P450"/>
    <property type="match status" value="1"/>
</dbReference>
<protein>
    <submittedName>
        <fullName evidence="17">Cytochrome P450 6g1</fullName>
    </submittedName>
</protein>
<dbReference type="KEGG" id="mde:101901592"/>
<evidence type="ECO:0000256" key="4">
    <source>
        <dbReference type="ARBA" id="ARBA00010617"/>
    </source>
</evidence>
<dbReference type="Pfam" id="PF00067">
    <property type="entry name" value="p450"/>
    <property type="match status" value="1"/>
</dbReference>
<keyword evidence="16" id="KW-1185">Reference proteome</keyword>
<dbReference type="PROSITE" id="PS00086">
    <property type="entry name" value="CYTOCHROME_P450"/>
    <property type="match status" value="1"/>
</dbReference>
<evidence type="ECO:0000256" key="9">
    <source>
        <dbReference type="ARBA" id="ARBA00023002"/>
    </source>
</evidence>
<evidence type="ECO:0000256" key="3">
    <source>
        <dbReference type="ARBA" id="ARBA00004406"/>
    </source>
</evidence>
<evidence type="ECO:0000256" key="12">
    <source>
        <dbReference type="ARBA" id="ARBA00023136"/>
    </source>
</evidence>
<keyword evidence="7" id="KW-0256">Endoplasmic reticulum</keyword>
<keyword evidence="11 14" id="KW-0503">Monooxygenase</keyword>
<keyword evidence="6 13" id="KW-0479">Metal-binding</keyword>
<name>A0A9J7CWT1_MUSDO</name>
<evidence type="ECO:0000313" key="17">
    <source>
        <dbReference type="RefSeq" id="XP_005186758.4"/>
    </source>
</evidence>
<dbReference type="CDD" id="cd11056">
    <property type="entry name" value="CYP6-like"/>
    <property type="match status" value="1"/>
</dbReference>
<dbReference type="GO" id="GO:0005789">
    <property type="term" value="C:endoplasmic reticulum membrane"/>
    <property type="evidence" value="ECO:0007669"/>
    <property type="project" value="UniProtKB-SubCell"/>
</dbReference>
<dbReference type="GeneID" id="101901592"/>
<evidence type="ECO:0000256" key="1">
    <source>
        <dbReference type="ARBA" id="ARBA00001971"/>
    </source>
</evidence>
<evidence type="ECO:0000256" key="8">
    <source>
        <dbReference type="ARBA" id="ARBA00022848"/>
    </source>
</evidence>
<dbReference type="GO" id="GO:0046680">
    <property type="term" value="P:response to DDT"/>
    <property type="evidence" value="ECO:0007669"/>
    <property type="project" value="TreeGrafter"/>
</dbReference>
<reference evidence="17" key="1">
    <citation type="submission" date="2025-08" db="UniProtKB">
        <authorList>
            <consortium name="RefSeq"/>
        </authorList>
    </citation>
    <scope>IDENTIFICATION</scope>
    <source>
        <strain evidence="17">Aabys</strain>
        <tissue evidence="17">Whole body</tissue>
    </source>
</reference>
<sequence>MSFFVYLLLIAVALFVAWCRRTYTYWKRHDIPYVKPLPLIGTLKDVFRMEKNVALHIADMYNYRSMEKEPVVGIYVLHQPALVIREPLLIKSVLIKEFYNFHDRYCRIDESVDRFGSLNLFFAKYEIWRDMRKKLAPTFTNGKLKLMFPLLTEIGDELEKYLLKKGDNFVAEIKAICGLFTTDAIASTGYGIQVGSFQNPYSEFASQNYNNHQNIPAHEHFVMFLLPKLSKHIRATMFRKKYDTFLRSCLKHVMDERIKSGQERNDLIDTLIRLVKEARANKEIRDKDLYIDAILAQGAVFIVAGYETSLSAIAFTLYQLAKYPDLQRKLRREIEKVLIAGKGEVSYDALKSMEYLEMVMRESLRLYPAVAFLERKHNARDQEFSLKPYHDFTIPNGMPIFISNYAIHRDPLYWPNPEVFDPERFSPQNKEGISPYAYLPFGLGPRSCMGGRLGLLISKVGVLYFLKNYKIRHCPQTVERMSFNPNMLTLECKDDINLEFIKDPLWK</sequence>
<organism evidence="16 17">
    <name type="scientific">Musca domestica</name>
    <name type="common">House fly</name>
    <dbReference type="NCBI Taxonomy" id="7370"/>
    <lineage>
        <taxon>Eukaryota</taxon>
        <taxon>Metazoa</taxon>
        <taxon>Ecdysozoa</taxon>
        <taxon>Arthropoda</taxon>
        <taxon>Hexapoda</taxon>
        <taxon>Insecta</taxon>
        <taxon>Pterygota</taxon>
        <taxon>Neoptera</taxon>
        <taxon>Endopterygota</taxon>
        <taxon>Diptera</taxon>
        <taxon>Brachycera</taxon>
        <taxon>Muscomorpha</taxon>
        <taxon>Muscoidea</taxon>
        <taxon>Muscidae</taxon>
        <taxon>Musca</taxon>
    </lineage>
</organism>
<comment type="similarity">
    <text evidence="4 14">Belongs to the cytochrome P450 family.</text>
</comment>
<feature type="binding site" description="axial binding residue" evidence="13">
    <location>
        <position position="448"/>
    </location>
    <ligand>
        <name>heme</name>
        <dbReference type="ChEBI" id="CHEBI:30413"/>
    </ligand>
    <ligandPart>
        <name>Fe</name>
        <dbReference type="ChEBI" id="CHEBI:18248"/>
    </ligandPart>
</feature>
<evidence type="ECO:0000313" key="16">
    <source>
        <dbReference type="Proteomes" id="UP001652621"/>
    </source>
</evidence>